<evidence type="ECO:0000313" key="5">
    <source>
        <dbReference type="EMBL" id="KAK3176117.1"/>
    </source>
</evidence>
<dbReference type="InterPro" id="IPR029044">
    <property type="entry name" value="Nucleotide-diphossugar_trans"/>
</dbReference>
<keyword evidence="2" id="KW-0328">Glycosyltransferase</keyword>
<dbReference type="GO" id="GO:0016757">
    <property type="term" value="F:glycosyltransferase activity"/>
    <property type="evidence" value="ECO:0007669"/>
    <property type="project" value="UniProtKB-KW"/>
</dbReference>
<sequence length="262" mass="30472">MLLTSRLGSLPAGLALLILFALPALFYFRVPQLERLKLSSITSLFSNSLLRDNSYLIEQDGLFDVQMEGGPRIRQATMLFGTDRDRGENVMYERATKTRLRHDWNGFNCGVFFLRVNEWSVNLLTAATALRLLRPELNMVQRGPNYEQDAMVWVLEQQEHLKHVIYQPREWFNLFELHHDQNTLKYKPGDLLMHAVGAQDKYQAMGHWLDRLDNSPEELQLQLSNISLKGDVDRFWSILKDADNLLDMAKTFRQEADIKKAF</sequence>
<dbReference type="Proteomes" id="UP001276659">
    <property type="component" value="Unassembled WGS sequence"/>
</dbReference>
<protein>
    <submittedName>
        <fullName evidence="5">Uncharacterized protein</fullName>
    </submittedName>
</protein>
<evidence type="ECO:0000313" key="6">
    <source>
        <dbReference type="Proteomes" id="UP001276659"/>
    </source>
</evidence>
<keyword evidence="4" id="KW-0812">Transmembrane</keyword>
<comment type="caution">
    <text evidence="5">The sequence shown here is derived from an EMBL/GenBank/DDBJ whole genome shotgun (WGS) entry which is preliminary data.</text>
</comment>
<evidence type="ECO:0000256" key="2">
    <source>
        <dbReference type="ARBA" id="ARBA00022676"/>
    </source>
</evidence>
<dbReference type="GO" id="GO:0006487">
    <property type="term" value="P:protein N-linked glycosylation"/>
    <property type="evidence" value="ECO:0007669"/>
    <property type="project" value="TreeGrafter"/>
</dbReference>
<keyword evidence="3" id="KW-0808">Transferase</keyword>
<evidence type="ECO:0000256" key="4">
    <source>
        <dbReference type="SAM" id="Phobius"/>
    </source>
</evidence>
<comment type="similarity">
    <text evidence="1">Belongs to the glycosyltransferase 34 family.</text>
</comment>
<dbReference type="PANTHER" id="PTHR31306">
    <property type="entry name" value="ALPHA-1,6-MANNOSYLTRANSFERASE MNN11-RELATED"/>
    <property type="match status" value="1"/>
</dbReference>
<reference evidence="5" key="1">
    <citation type="submission" date="2022-11" db="EMBL/GenBank/DDBJ databases">
        <title>Chromosomal genome sequence assembly and mating type (MAT) locus characterization of the leprose asexual lichenized fungus Lepraria neglecta (Nyl.) Erichsen.</title>
        <authorList>
            <person name="Allen J.L."/>
            <person name="Pfeffer B."/>
        </authorList>
    </citation>
    <scope>NUCLEOTIDE SEQUENCE</scope>
    <source>
        <strain evidence="5">Allen 5258</strain>
    </source>
</reference>
<feature type="transmembrane region" description="Helical" evidence="4">
    <location>
        <begin position="12"/>
        <end position="30"/>
    </location>
</feature>
<dbReference type="InterPro" id="IPR008630">
    <property type="entry name" value="Glyco_trans_34"/>
</dbReference>
<evidence type="ECO:0000256" key="1">
    <source>
        <dbReference type="ARBA" id="ARBA00005664"/>
    </source>
</evidence>
<dbReference type="EMBL" id="JASNWA010000004">
    <property type="protein sequence ID" value="KAK3176117.1"/>
    <property type="molecule type" value="Genomic_DNA"/>
</dbReference>
<organism evidence="5 6">
    <name type="scientific">Lepraria neglecta</name>
    <dbReference type="NCBI Taxonomy" id="209136"/>
    <lineage>
        <taxon>Eukaryota</taxon>
        <taxon>Fungi</taxon>
        <taxon>Dikarya</taxon>
        <taxon>Ascomycota</taxon>
        <taxon>Pezizomycotina</taxon>
        <taxon>Lecanoromycetes</taxon>
        <taxon>OSLEUM clade</taxon>
        <taxon>Lecanoromycetidae</taxon>
        <taxon>Lecanorales</taxon>
        <taxon>Lecanorineae</taxon>
        <taxon>Stereocaulaceae</taxon>
        <taxon>Lepraria</taxon>
    </lineage>
</organism>
<dbReference type="GO" id="GO:0000139">
    <property type="term" value="C:Golgi membrane"/>
    <property type="evidence" value="ECO:0007669"/>
    <property type="project" value="TreeGrafter"/>
</dbReference>
<gene>
    <name evidence="5" type="ORF">OEA41_007439</name>
</gene>
<accession>A0AAD9ZD41</accession>
<dbReference type="AlphaFoldDB" id="A0AAD9ZD41"/>
<evidence type="ECO:0000256" key="3">
    <source>
        <dbReference type="ARBA" id="ARBA00022679"/>
    </source>
</evidence>
<dbReference type="PANTHER" id="PTHR31306:SF8">
    <property type="entry name" value="GLYCOSYLTRANSFERASE FAMILY 34 PROTEIN"/>
    <property type="match status" value="1"/>
</dbReference>
<dbReference type="Gene3D" id="3.90.550.10">
    <property type="entry name" value="Spore Coat Polysaccharide Biosynthesis Protein SpsA, Chain A"/>
    <property type="match status" value="1"/>
</dbReference>
<keyword evidence="4" id="KW-0472">Membrane</keyword>
<proteinExistence type="inferred from homology"/>
<keyword evidence="4" id="KW-1133">Transmembrane helix</keyword>
<dbReference type="Pfam" id="PF05637">
    <property type="entry name" value="Glyco_transf_34"/>
    <property type="match status" value="1"/>
</dbReference>
<keyword evidence="6" id="KW-1185">Reference proteome</keyword>
<name>A0AAD9ZD41_9LECA</name>